<dbReference type="HOGENOM" id="CLU_859982_0_0_5"/>
<feature type="transmembrane region" description="Helical" evidence="1">
    <location>
        <begin position="78"/>
        <end position="101"/>
    </location>
</feature>
<name>A3VDX6_9RHOB</name>
<dbReference type="EMBL" id="AAMT01000004">
    <property type="protein sequence ID" value="EAQ13715.1"/>
    <property type="molecule type" value="Genomic_DNA"/>
</dbReference>
<sequence length="323" mass="37018">MFTRILRRLHRDRRRIAVSFALLFGAGVVETWNKSDLFPPGVMEVGAGLGLLVFFGAFMIAGGLALPSLRHAYVPIGLTLFGAAVLGRIFPGSSFSLLTITEGGTRSMAGLITTGLFVHFLFYGRWSDKLLVMRRSRNTTRLVTFKLESDQLWHGFVPTPGRREMLHDPDILSVDWVDRDRSRIRVIRWAPPSKKIEEYLQVEDYLPGAYIVYRWVRQDEEKKDKLQRGLKAVKMIDMVDRRVLYITEFNHNRPLRRVLFDWVDDSLGRKEDERLLKLEAAISNSRAKEDARREQLAVGGVLRPKAKTPLRTMRPEPLLSAAE</sequence>
<keyword evidence="3" id="KW-1185">Reference proteome</keyword>
<evidence type="ECO:0000256" key="1">
    <source>
        <dbReference type="SAM" id="Phobius"/>
    </source>
</evidence>
<dbReference type="OrthoDB" id="7821508at2"/>
<keyword evidence="1" id="KW-0472">Membrane</keyword>
<protein>
    <submittedName>
        <fullName evidence="2">Uncharacterized protein</fullName>
    </submittedName>
</protein>
<dbReference type="RefSeq" id="WP_008328688.1">
    <property type="nucleotide sequence ID" value="NZ_CH902578.1"/>
</dbReference>
<organism evidence="2 3">
    <name type="scientific">Maritimibacter alkaliphilus HTCC2654</name>
    <dbReference type="NCBI Taxonomy" id="314271"/>
    <lineage>
        <taxon>Bacteria</taxon>
        <taxon>Pseudomonadati</taxon>
        <taxon>Pseudomonadota</taxon>
        <taxon>Alphaproteobacteria</taxon>
        <taxon>Rhodobacterales</taxon>
        <taxon>Roseobacteraceae</taxon>
        <taxon>Maritimibacter</taxon>
    </lineage>
</organism>
<dbReference type="AlphaFoldDB" id="A3VDX6"/>
<evidence type="ECO:0000313" key="3">
    <source>
        <dbReference type="Proteomes" id="UP000002931"/>
    </source>
</evidence>
<gene>
    <name evidence="2" type="ORF">RB2654_03339</name>
</gene>
<reference evidence="2 3" key="1">
    <citation type="journal article" date="2010" name="J. Bacteriol.">
        <title>Genome sequences of Pelagibaca bermudensis HTCC2601T and Maritimibacter alkaliphilus HTCC2654T, the type strains of two marine Roseobacter genera.</title>
        <authorList>
            <person name="Thrash J.C."/>
            <person name="Cho J.C."/>
            <person name="Ferriera S."/>
            <person name="Johnson J."/>
            <person name="Vergin K.L."/>
            <person name="Giovannoni S.J."/>
        </authorList>
    </citation>
    <scope>NUCLEOTIDE SEQUENCE [LARGE SCALE GENOMIC DNA]</scope>
    <source>
        <strain evidence="2 3">HTCC2654</strain>
    </source>
</reference>
<dbReference type="Proteomes" id="UP000002931">
    <property type="component" value="Unassembled WGS sequence"/>
</dbReference>
<accession>A3VDX6</accession>
<evidence type="ECO:0000313" key="2">
    <source>
        <dbReference type="EMBL" id="EAQ13715.1"/>
    </source>
</evidence>
<feature type="transmembrane region" description="Helical" evidence="1">
    <location>
        <begin position="47"/>
        <end position="66"/>
    </location>
</feature>
<keyword evidence="1" id="KW-0812">Transmembrane</keyword>
<comment type="caution">
    <text evidence="2">The sequence shown here is derived from an EMBL/GenBank/DDBJ whole genome shotgun (WGS) entry which is preliminary data.</text>
</comment>
<proteinExistence type="predicted"/>
<dbReference type="eggNOG" id="ENOG502ZURX">
    <property type="taxonomic scope" value="Bacteria"/>
</dbReference>
<keyword evidence="1" id="KW-1133">Transmembrane helix</keyword>
<feature type="transmembrane region" description="Helical" evidence="1">
    <location>
        <begin position="107"/>
        <end position="126"/>
    </location>
</feature>